<dbReference type="InterPro" id="IPR020845">
    <property type="entry name" value="AMP-binding_CS"/>
</dbReference>
<protein>
    <recommendedName>
        <fullName evidence="7">Long-chain fatty acid--CoA ligase</fullName>
    </recommendedName>
</protein>
<dbReference type="Gene3D" id="3.30.300.30">
    <property type="match status" value="1"/>
</dbReference>
<sequence>MNLADGLRINSWRFPDKVAAVYEDNRVTYSELNARANKFAQAMLAKGFRRGDKVAIILYNCIEFLEIYHGLARIGVISVPVNFRLVPEEREYIINNSDAKGLIIGEEFIFDLRPQKLPKIKPHNCIVVGSINQLPRYMNGYENLLRDQPHHEPMVDSNEADLFYLGYTSGTTGFPKGAMIQVRGTLEVVKNALLRNANRPGVNMSDRVLLAIMPICHSNSIWATLITLWMGGTNVIFPSGKFNAEKVLATIEKERVTTTSMVPTMIIKILELPEEIKCKYDISSLTSLGSSSAPLLSKTKEDALKFFKNVKFSEGYGSTETGALTTLRHKDQMRKVRSIGKPNPGIEIKLVNEKNKIISNPGEVGVLWAKAPSAFVGYYKDPVKTKEAIDGEWATAGDMAYFDDEGYYFLVDRKNDMIISGGENIYPAEIEEVLSKHPAVSEVAVIGVPHEKWGEEVKALVLLKDEAKVNEEDLINYCKERLAGYKRPRSIEFVKDFPRTATGKILKRTLRQSYWVGQERAI</sequence>
<feature type="domain" description="AMP-binding enzyme C-terminal" evidence="4">
    <location>
        <begin position="429"/>
        <end position="504"/>
    </location>
</feature>
<dbReference type="Pfam" id="PF13193">
    <property type="entry name" value="AMP-binding_C"/>
    <property type="match status" value="1"/>
</dbReference>
<proteinExistence type="inferred from homology"/>
<dbReference type="InterPro" id="IPR042099">
    <property type="entry name" value="ANL_N_sf"/>
</dbReference>
<evidence type="ECO:0000256" key="1">
    <source>
        <dbReference type="ARBA" id="ARBA00006432"/>
    </source>
</evidence>
<dbReference type="SUPFAM" id="SSF56801">
    <property type="entry name" value="Acetyl-CoA synthetase-like"/>
    <property type="match status" value="1"/>
</dbReference>
<evidence type="ECO:0000256" key="2">
    <source>
        <dbReference type="ARBA" id="ARBA00022598"/>
    </source>
</evidence>
<feature type="domain" description="AMP-dependent synthetase/ligase" evidence="3">
    <location>
        <begin position="13"/>
        <end position="379"/>
    </location>
</feature>
<gene>
    <name evidence="5" type="ORF">A6M21_09725</name>
</gene>
<evidence type="ECO:0000313" key="5">
    <source>
        <dbReference type="EMBL" id="OAT81683.1"/>
    </source>
</evidence>
<organism evidence="5 6">
    <name type="scientific">Desulfotomaculum copahuensis</name>
    <dbReference type="NCBI Taxonomy" id="1838280"/>
    <lineage>
        <taxon>Bacteria</taxon>
        <taxon>Bacillati</taxon>
        <taxon>Bacillota</taxon>
        <taxon>Clostridia</taxon>
        <taxon>Eubacteriales</taxon>
        <taxon>Desulfotomaculaceae</taxon>
        <taxon>Desulfotomaculum</taxon>
    </lineage>
</organism>
<dbReference type="RefSeq" id="WP_066668078.1">
    <property type="nucleotide sequence ID" value="NZ_LYVF01000158.1"/>
</dbReference>
<comment type="caution">
    <text evidence="5">The sequence shown here is derived from an EMBL/GenBank/DDBJ whole genome shotgun (WGS) entry which is preliminary data.</text>
</comment>
<dbReference type="InterPro" id="IPR045851">
    <property type="entry name" value="AMP-bd_C_sf"/>
</dbReference>
<dbReference type="Pfam" id="PF00501">
    <property type="entry name" value="AMP-binding"/>
    <property type="match status" value="1"/>
</dbReference>
<dbReference type="OrthoDB" id="9778383at2"/>
<dbReference type="Gene3D" id="3.40.50.12780">
    <property type="entry name" value="N-terminal domain of ligase-like"/>
    <property type="match status" value="1"/>
</dbReference>
<evidence type="ECO:0000259" key="3">
    <source>
        <dbReference type="Pfam" id="PF00501"/>
    </source>
</evidence>
<dbReference type="InterPro" id="IPR025110">
    <property type="entry name" value="AMP-bd_C"/>
</dbReference>
<dbReference type="InterPro" id="IPR000873">
    <property type="entry name" value="AMP-dep_synth/lig_dom"/>
</dbReference>
<reference evidence="5 6" key="1">
    <citation type="submission" date="2016-04" db="EMBL/GenBank/DDBJ databases">
        <authorList>
            <person name="Evans L.H."/>
            <person name="Alamgir A."/>
            <person name="Owens N."/>
            <person name="Weber N.D."/>
            <person name="Virtaneva K."/>
            <person name="Barbian K."/>
            <person name="Babar A."/>
            <person name="Rosenke K."/>
        </authorList>
    </citation>
    <scope>NUCLEOTIDE SEQUENCE [LARGE SCALE GENOMIC DNA]</scope>
    <source>
        <strain evidence="5 6">LMa1</strain>
    </source>
</reference>
<name>A0A1B7LEH8_9FIRM</name>
<dbReference type="STRING" id="1838280.A6M21_09725"/>
<dbReference type="AlphaFoldDB" id="A0A1B7LEH8"/>
<dbReference type="PANTHER" id="PTHR43767:SF1">
    <property type="entry name" value="NONRIBOSOMAL PEPTIDE SYNTHASE PES1 (EUROFUNG)-RELATED"/>
    <property type="match status" value="1"/>
</dbReference>
<dbReference type="PROSITE" id="PS00455">
    <property type="entry name" value="AMP_BINDING"/>
    <property type="match status" value="1"/>
</dbReference>
<dbReference type="Proteomes" id="UP000078532">
    <property type="component" value="Unassembled WGS sequence"/>
</dbReference>
<keyword evidence="2" id="KW-0436">Ligase</keyword>
<evidence type="ECO:0000259" key="4">
    <source>
        <dbReference type="Pfam" id="PF13193"/>
    </source>
</evidence>
<dbReference type="PANTHER" id="PTHR43767">
    <property type="entry name" value="LONG-CHAIN-FATTY-ACID--COA LIGASE"/>
    <property type="match status" value="1"/>
</dbReference>
<dbReference type="GO" id="GO:0016878">
    <property type="term" value="F:acid-thiol ligase activity"/>
    <property type="evidence" value="ECO:0007669"/>
    <property type="project" value="UniProtKB-ARBA"/>
</dbReference>
<accession>A0A1B7LEH8</accession>
<keyword evidence="6" id="KW-1185">Reference proteome</keyword>
<evidence type="ECO:0008006" key="7">
    <source>
        <dbReference type="Google" id="ProtNLM"/>
    </source>
</evidence>
<dbReference type="InterPro" id="IPR050237">
    <property type="entry name" value="ATP-dep_AMP-bd_enzyme"/>
</dbReference>
<comment type="similarity">
    <text evidence="1">Belongs to the ATP-dependent AMP-binding enzyme family.</text>
</comment>
<dbReference type="EMBL" id="LYVF01000158">
    <property type="protein sequence ID" value="OAT81683.1"/>
    <property type="molecule type" value="Genomic_DNA"/>
</dbReference>
<dbReference type="FunFam" id="3.30.300.30:FF:000008">
    <property type="entry name" value="2,3-dihydroxybenzoate-AMP ligase"/>
    <property type="match status" value="1"/>
</dbReference>
<evidence type="ECO:0000313" key="6">
    <source>
        <dbReference type="Proteomes" id="UP000078532"/>
    </source>
</evidence>